<dbReference type="Proteomes" id="UP000649829">
    <property type="component" value="Unassembled WGS sequence"/>
</dbReference>
<dbReference type="Gene3D" id="2.10.70.10">
    <property type="entry name" value="Complement Module, domain 1"/>
    <property type="match status" value="1"/>
</dbReference>
<sequence>MADEVPPRIAEDVGLGAAVPCYAAADLLRGRERVRITLDGQAYLLRLTANGRLFLTK</sequence>
<dbReference type="Pfam" id="PF10636">
    <property type="entry name" value="hemP"/>
    <property type="match status" value="1"/>
</dbReference>
<evidence type="ECO:0008006" key="3">
    <source>
        <dbReference type="Google" id="ProtNLM"/>
    </source>
</evidence>
<name>A0A917WH65_9RHOB</name>
<dbReference type="AlphaFoldDB" id="A0A917WH65"/>
<organism evidence="1 2">
    <name type="scientific">Pseudooceanicola nanhaiensis</name>
    <dbReference type="NCBI Taxonomy" id="375761"/>
    <lineage>
        <taxon>Bacteria</taxon>
        <taxon>Pseudomonadati</taxon>
        <taxon>Pseudomonadota</taxon>
        <taxon>Alphaproteobacteria</taxon>
        <taxon>Rhodobacterales</taxon>
        <taxon>Paracoccaceae</taxon>
        <taxon>Pseudooceanicola</taxon>
    </lineage>
</organism>
<reference evidence="1" key="2">
    <citation type="submission" date="2020-09" db="EMBL/GenBank/DDBJ databases">
        <authorList>
            <person name="Sun Q."/>
            <person name="Zhou Y."/>
        </authorList>
    </citation>
    <scope>NUCLEOTIDE SEQUENCE</scope>
    <source>
        <strain evidence="1">CGMCC 1.6293</strain>
    </source>
</reference>
<keyword evidence="2" id="KW-1185">Reference proteome</keyword>
<gene>
    <name evidence="1" type="ORF">GCM10011534_28100</name>
</gene>
<protein>
    <recommendedName>
        <fullName evidence="3">Hemin uptake protein HemP</fullName>
    </recommendedName>
</protein>
<accession>A0A917WH65</accession>
<evidence type="ECO:0000313" key="2">
    <source>
        <dbReference type="Proteomes" id="UP000649829"/>
    </source>
</evidence>
<dbReference type="RefSeq" id="WP_084178415.1">
    <property type="nucleotide sequence ID" value="NZ_BMLF01000002.1"/>
</dbReference>
<evidence type="ECO:0000313" key="1">
    <source>
        <dbReference type="EMBL" id="GGM04726.1"/>
    </source>
</evidence>
<dbReference type="EMBL" id="BMLF01000002">
    <property type="protein sequence ID" value="GGM04726.1"/>
    <property type="molecule type" value="Genomic_DNA"/>
</dbReference>
<reference evidence="1" key="1">
    <citation type="journal article" date="2014" name="Int. J. Syst. Evol. Microbiol.">
        <title>Complete genome sequence of Corynebacterium casei LMG S-19264T (=DSM 44701T), isolated from a smear-ripened cheese.</title>
        <authorList>
            <consortium name="US DOE Joint Genome Institute (JGI-PGF)"/>
            <person name="Walter F."/>
            <person name="Albersmeier A."/>
            <person name="Kalinowski J."/>
            <person name="Ruckert C."/>
        </authorList>
    </citation>
    <scope>NUCLEOTIDE SEQUENCE</scope>
    <source>
        <strain evidence="1">CGMCC 1.6293</strain>
    </source>
</reference>
<proteinExistence type="predicted"/>
<comment type="caution">
    <text evidence="1">The sequence shown here is derived from an EMBL/GenBank/DDBJ whole genome shotgun (WGS) entry which is preliminary data.</text>
</comment>
<dbReference type="InterPro" id="IPR019600">
    <property type="entry name" value="Hemin_uptake_protein_HemP"/>
</dbReference>